<protein>
    <submittedName>
        <fullName evidence="3">Zinc ribbon domain-containing protein</fullName>
    </submittedName>
</protein>
<gene>
    <name evidence="3" type="ORF">ENJ40_02925</name>
</gene>
<feature type="compositionally biased region" description="Basic and acidic residues" evidence="1">
    <location>
        <begin position="106"/>
        <end position="116"/>
    </location>
</feature>
<evidence type="ECO:0000259" key="2">
    <source>
        <dbReference type="SMART" id="SM00834"/>
    </source>
</evidence>
<accession>A0A7C3GGE9</accession>
<dbReference type="AlphaFoldDB" id="A0A7C3GGE9"/>
<dbReference type="SMART" id="SM00834">
    <property type="entry name" value="CxxC_CXXC_SSSS"/>
    <property type="match status" value="1"/>
</dbReference>
<sequence length="123" mass="14416">MPLYEYLCLDCRRVSEHLVFREEDFQPYCRRCGSRRMRKLVSRVRVRLSLDSRLERLADPALFGDLNEEDPRQVKRFMERMGAEFGDELGDEFDQVMSEAEEEIEKELSGGSRDDGGEGTQED</sequence>
<name>A0A7C3GGE9_9BACT</name>
<dbReference type="Proteomes" id="UP000886043">
    <property type="component" value="Unassembled WGS sequence"/>
</dbReference>
<dbReference type="NCBIfam" id="TIGR02605">
    <property type="entry name" value="CxxC_CxxC_SSSS"/>
    <property type="match status" value="1"/>
</dbReference>
<proteinExistence type="predicted"/>
<dbReference type="EMBL" id="DRMH01000030">
    <property type="protein sequence ID" value="HFC97399.1"/>
    <property type="molecule type" value="Genomic_DNA"/>
</dbReference>
<organism evidence="3">
    <name type="scientific">Thermosulfurimonas dismutans</name>
    <dbReference type="NCBI Taxonomy" id="999894"/>
    <lineage>
        <taxon>Bacteria</taxon>
        <taxon>Pseudomonadati</taxon>
        <taxon>Thermodesulfobacteriota</taxon>
        <taxon>Thermodesulfobacteria</taxon>
        <taxon>Thermodesulfobacteriales</taxon>
        <taxon>Thermodesulfobacteriaceae</taxon>
        <taxon>Thermosulfurimonas</taxon>
    </lineage>
</organism>
<feature type="domain" description="Putative regulatory protein FmdB zinc ribbon" evidence="2">
    <location>
        <begin position="1"/>
        <end position="42"/>
    </location>
</feature>
<evidence type="ECO:0000256" key="1">
    <source>
        <dbReference type="SAM" id="MobiDB-lite"/>
    </source>
</evidence>
<dbReference type="Pfam" id="PF09723">
    <property type="entry name" value="Zn_ribbon_8"/>
    <property type="match status" value="1"/>
</dbReference>
<dbReference type="InterPro" id="IPR013429">
    <property type="entry name" value="Regulatory_FmdB_Zinc_ribbon"/>
</dbReference>
<reference evidence="3" key="1">
    <citation type="journal article" date="2020" name="mSystems">
        <title>Genome- and Community-Level Interaction Insights into Carbon Utilization and Element Cycling Functions of Hydrothermarchaeota in Hydrothermal Sediment.</title>
        <authorList>
            <person name="Zhou Z."/>
            <person name="Liu Y."/>
            <person name="Xu W."/>
            <person name="Pan J."/>
            <person name="Luo Z.H."/>
            <person name="Li M."/>
        </authorList>
    </citation>
    <scope>NUCLEOTIDE SEQUENCE [LARGE SCALE GENOMIC DNA]</scope>
    <source>
        <strain evidence="3">HyVt-483</strain>
    </source>
</reference>
<feature type="region of interest" description="Disordered" evidence="1">
    <location>
        <begin position="96"/>
        <end position="123"/>
    </location>
</feature>
<evidence type="ECO:0000313" key="3">
    <source>
        <dbReference type="EMBL" id="HFC97399.1"/>
    </source>
</evidence>
<feature type="compositionally biased region" description="Acidic residues" evidence="1">
    <location>
        <begin position="96"/>
        <end position="105"/>
    </location>
</feature>
<comment type="caution">
    <text evidence="3">The sequence shown here is derived from an EMBL/GenBank/DDBJ whole genome shotgun (WGS) entry which is preliminary data.</text>
</comment>